<reference evidence="1 2" key="1">
    <citation type="submission" date="2017-03" db="EMBL/GenBank/DDBJ databases">
        <authorList>
            <person name="Afonso C.L."/>
            <person name="Miller P.J."/>
            <person name="Scott M.A."/>
            <person name="Spackman E."/>
            <person name="Goraichik I."/>
            <person name="Dimitrov K.M."/>
            <person name="Suarez D.L."/>
            <person name="Swayne D.E."/>
        </authorList>
    </citation>
    <scope>NUCLEOTIDE SEQUENCE [LARGE SCALE GENOMIC DNA]</scope>
    <source>
        <strain evidence="1 2">Mu101</strain>
    </source>
</reference>
<evidence type="ECO:0000313" key="1">
    <source>
        <dbReference type="EMBL" id="SMX74102.1"/>
    </source>
</evidence>
<accession>A0A2H1IGI3</accession>
<name>A0A2H1IGI3_BRELN</name>
<dbReference type="OrthoDB" id="4807776at2"/>
<organism evidence="1 2">
    <name type="scientific">Brevibacterium linens</name>
    <dbReference type="NCBI Taxonomy" id="1703"/>
    <lineage>
        <taxon>Bacteria</taxon>
        <taxon>Bacillati</taxon>
        <taxon>Actinomycetota</taxon>
        <taxon>Actinomycetes</taxon>
        <taxon>Micrococcales</taxon>
        <taxon>Brevibacteriaceae</taxon>
        <taxon>Brevibacterium</taxon>
    </lineage>
</organism>
<sequence>MKSNVVYFQDLRNVGISTTDIRGALDCCLKKLSRGVYSVIRRWNVSSHQRFSVFATDIAWLEQHEAGLTREPDQVRRYEEHLKRLQIIHYPHFRPDDIVCGVSAARLHRIGMFNEPDQPVSVFHPAASTRTSELVRRRRTIAAEDICTVAGLRVTTPVRTALDLRSELGNAAGFAAMEQVLRRRMLGDDEDLIFRLGYPPTLLGDVPQMQIDLFLEPIIRLAKGKKVASKLARLASPLSESYAESRAAFNLHLLGLSDFAQQIEILDGGRLLTRLDFLLREDQVALSVDGSQKYVDGGFDLMNKESRQHNRLLAMGYKVVRFKFNEVQSPKQFGEKLFHQAPELRGRCRNRLVL</sequence>
<dbReference type="EMBL" id="FXZA01000003">
    <property type="protein sequence ID" value="SMX74102.1"/>
    <property type="molecule type" value="Genomic_DNA"/>
</dbReference>
<proteinExistence type="predicted"/>
<gene>
    <name evidence="1" type="ORF">BLIN101_01161</name>
</gene>
<dbReference type="RefSeq" id="WP_101594254.1">
    <property type="nucleotide sequence ID" value="NZ_FXZA01000003.1"/>
</dbReference>
<dbReference type="AlphaFoldDB" id="A0A2H1IGI3"/>
<evidence type="ECO:0000313" key="2">
    <source>
        <dbReference type="Proteomes" id="UP000234498"/>
    </source>
</evidence>
<evidence type="ECO:0008006" key="3">
    <source>
        <dbReference type="Google" id="ProtNLM"/>
    </source>
</evidence>
<protein>
    <recommendedName>
        <fullName evidence="3">DUF559 domain-containing protein</fullName>
    </recommendedName>
</protein>
<dbReference type="Proteomes" id="UP000234498">
    <property type="component" value="Unassembled WGS sequence"/>
</dbReference>